<protein>
    <submittedName>
        <fullName evidence="2">DUF3500 domain-containing protein</fullName>
    </submittedName>
</protein>
<keyword evidence="3" id="KW-1185">Reference proteome</keyword>
<dbReference type="EMBL" id="JAFKCW010000003">
    <property type="protein sequence ID" value="MBN7802393.1"/>
    <property type="molecule type" value="Genomic_DNA"/>
</dbReference>
<name>A0ABS3BSV7_9BACT</name>
<dbReference type="Pfam" id="PF12006">
    <property type="entry name" value="DUF3500"/>
    <property type="match status" value="1"/>
</dbReference>
<dbReference type="RefSeq" id="WP_206570383.1">
    <property type="nucleotide sequence ID" value="NZ_JAFKCW010000003.1"/>
</dbReference>
<comment type="caution">
    <text evidence="2">The sequence shown here is derived from an EMBL/GenBank/DDBJ whole genome shotgun (WGS) entry which is preliminary data.</text>
</comment>
<evidence type="ECO:0000313" key="3">
    <source>
        <dbReference type="Proteomes" id="UP000664698"/>
    </source>
</evidence>
<sequence length="356" mass="40640">MRFLFLIALLLWAFTPALHAQSIDQMRAKTLIFLESLEEAQKNQILFAMEDSTRTQWTNLPLGLAARSGVRYGDLSEGSKIAFHQVLSAMLSSQGYLKTFSIMQVDDILHELFEIQFNRGQINENAIKMIRGLNWDYGNYYVAIAGSPEDDGEWGLKFEGHHISINLTGAGGQFTMTPFFLGSDPAVVEDTQYAGLRPLSKEEDYGFWLINALDEGQKAKATLEGKVPTDIITSPDRPQWIEEFQGIKGAELNEGQQKILHYLIEEYIGNLHPAKAEEYLAKLHARGMNEVYFAWIGSYEPMKPHYYVIHSPDFLIEYDNVGFLDNANHIHSIWREKGNNFGEDILKKHRLEHNHN</sequence>
<feature type="signal peptide" evidence="1">
    <location>
        <begin position="1"/>
        <end position="20"/>
    </location>
</feature>
<dbReference type="InterPro" id="IPR021889">
    <property type="entry name" value="DUF3500"/>
</dbReference>
<gene>
    <name evidence="2" type="ORF">J0A67_16085</name>
</gene>
<dbReference type="PANTHER" id="PTHR37489">
    <property type="entry name" value="DUF3500 DOMAIN-CONTAINING PROTEIN"/>
    <property type="match status" value="1"/>
</dbReference>
<dbReference type="PANTHER" id="PTHR37489:SF1">
    <property type="entry name" value="DUF3500 DOMAIN-CONTAINING PROTEIN"/>
    <property type="match status" value="1"/>
</dbReference>
<keyword evidence="1" id="KW-0732">Signal</keyword>
<feature type="chain" id="PRO_5046424702" evidence="1">
    <location>
        <begin position="21"/>
        <end position="356"/>
    </location>
</feature>
<evidence type="ECO:0000256" key="1">
    <source>
        <dbReference type="SAM" id="SignalP"/>
    </source>
</evidence>
<organism evidence="2 3">
    <name type="scientific">Algoriphagus aestuariicola</name>
    <dbReference type="NCBI Taxonomy" id="1852016"/>
    <lineage>
        <taxon>Bacteria</taxon>
        <taxon>Pseudomonadati</taxon>
        <taxon>Bacteroidota</taxon>
        <taxon>Cytophagia</taxon>
        <taxon>Cytophagales</taxon>
        <taxon>Cyclobacteriaceae</taxon>
        <taxon>Algoriphagus</taxon>
    </lineage>
</organism>
<accession>A0ABS3BSV7</accession>
<proteinExistence type="predicted"/>
<evidence type="ECO:0000313" key="2">
    <source>
        <dbReference type="EMBL" id="MBN7802393.1"/>
    </source>
</evidence>
<reference evidence="2 3" key="1">
    <citation type="submission" date="2021-03" db="EMBL/GenBank/DDBJ databases">
        <title>novel species isolated from a fishpond in China.</title>
        <authorList>
            <person name="Lu H."/>
            <person name="Cai Z."/>
        </authorList>
    </citation>
    <scope>NUCLEOTIDE SEQUENCE [LARGE SCALE GENOMIC DNA]</scope>
    <source>
        <strain evidence="2 3">JCM 31546</strain>
    </source>
</reference>
<dbReference type="Proteomes" id="UP000664698">
    <property type="component" value="Unassembled WGS sequence"/>
</dbReference>